<comment type="caution">
    <text evidence="1">The sequence shown here is derived from an EMBL/GenBank/DDBJ whole genome shotgun (WGS) entry which is preliminary data.</text>
</comment>
<dbReference type="AlphaFoldDB" id="A0A2A2DG87"/>
<sequence>MAVIVTFNVPGVGPELYEACVERLTGGQGFTSPADLPVPGLLSHATGPVDGGWRVTDVWESVEAFEEFGKLLGPIITDLGYGDLRPEVTPAHKVVTR</sequence>
<reference evidence="1 2" key="1">
    <citation type="submission" date="2017-08" db="EMBL/GenBank/DDBJ databases">
        <title>Genome sequence of Streptomyces albireticuli NRRL B-1670.</title>
        <authorList>
            <person name="Graham D.E."/>
            <person name="Mahan K.M."/>
            <person name="Klingeman D.M."/>
            <person name="Hettich R.L."/>
            <person name="Parry R.J."/>
            <person name="Spain J.C."/>
        </authorList>
    </citation>
    <scope>NUCLEOTIDE SEQUENCE [LARGE SCALE GENOMIC DNA]</scope>
    <source>
        <strain evidence="1 2">NRRL B-1670</strain>
    </source>
</reference>
<keyword evidence="2" id="KW-1185">Reference proteome</keyword>
<dbReference type="RefSeq" id="WP_095578719.1">
    <property type="nucleotide sequence ID" value="NZ_JAJQQQ010000001.1"/>
</dbReference>
<accession>A0A2A2DG87</accession>
<evidence type="ECO:0000313" key="1">
    <source>
        <dbReference type="EMBL" id="PAU50535.1"/>
    </source>
</evidence>
<name>A0A2A2DG87_9ACTN</name>
<evidence type="ECO:0008006" key="3">
    <source>
        <dbReference type="Google" id="ProtNLM"/>
    </source>
</evidence>
<dbReference type="EMBL" id="NSJV01000044">
    <property type="protein sequence ID" value="PAU50535.1"/>
    <property type="molecule type" value="Genomic_DNA"/>
</dbReference>
<protein>
    <recommendedName>
        <fullName evidence="3">ABM domain-containing protein</fullName>
    </recommendedName>
</protein>
<evidence type="ECO:0000313" key="2">
    <source>
        <dbReference type="Proteomes" id="UP000218944"/>
    </source>
</evidence>
<dbReference type="Proteomes" id="UP000218944">
    <property type="component" value="Unassembled WGS sequence"/>
</dbReference>
<proteinExistence type="predicted"/>
<gene>
    <name evidence="1" type="ORF">CK936_02110</name>
</gene>
<organism evidence="1 2">
    <name type="scientific">Streptomyces albireticuli</name>
    <dbReference type="NCBI Taxonomy" id="1940"/>
    <lineage>
        <taxon>Bacteria</taxon>
        <taxon>Bacillati</taxon>
        <taxon>Actinomycetota</taxon>
        <taxon>Actinomycetes</taxon>
        <taxon>Kitasatosporales</taxon>
        <taxon>Streptomycetaceae</taxon>
        <taxon>Streptomyces</taxon>
    </lineage>
</organism>